<accession>A0ABR2UJD3</accession>
<dbReference type="Proteomes" id="UP001408356">
    <property type="component" value="Unassembled WGS sequence"/>
</dbReference>
<protein>
    <submittedName>
        <fullName evidence="1">Uncharacterized protein</fullName>
    </submittedName>
</protein>
<comment type="caution">
    <text evidence="1">The sequence shown here is derived from an EMBL/GenBank/DDBJ whole genome shotgun (WGS) entry which is preliminary data.</text>
</comment>
<dbReference type="EMBL" id="JARVKF010000426">
    <property type="protein sequence ID" value="KAK9414494.1"/>
    <property type="molecule type" value="Genomic_DNA"/>
</dbReference>
<reference evidence="1 2" key="1">
    <citation type="journal article" date="2024" name="J. Plant Pathol.">
        <title>Sequence and assembly of the genome of Seiridium unicorne, isolate CBS 538.82, causal agent of cypress canker disease.</title>
        <authorList>
            <person name="Scali E."/>
            <person name="Rocca G.D."/>
            <person name="Danti R."/>
            <person name="Garbelotto M."/>
            <person name="Barberini S."/>
            <person name="Baroncelli R."/>
            <person name="Emiliani G."/>
        </authorList>
    </citation>
    <scope>NUCLEOTIDE SEQUENCE [LARGE SCALE GENOMIC DNA]</scope>
    <source>
        <strain evidence="1 2">BM-138-508</strain>
    </source>
</reference>
<gene>
    <name evidence="1" type="ORF">SUNI508_11204</name>
</gene>
<evidence type="ECO:0000313" key="1">
    <source>
        <dbReference type="EMBL" id="KAK9414494.1"/>
    </source>
</evidence>
<proteinExistence type="predicted"/>
<sequence length="169" mass="18532">MVIDVTQMRCGRSPSVNCCIGPTPGNFPNLVIACLFVRRSREIRGAGNESRPAPQPYPSYIQDLAALTPLAGYLSIAKGRIRADRPSDLELRIMFFPHTAFILSIPAYRQAETMLYVARTAGQALDWSLLLEFLFVPAACPGDTANLASRWASRRACLRDCSNTGSPLV</sequence>
<organism evidence="1 2">
    <name type="scientific">Seiridium unicorne</name>
    <dbReference type="NCBI Taxonomy" id="138068"/>
    <lineage>
        <taxon>Eukaryota</taxon>
        <taxon>Fungi</taxon>
        <taxon>Dikarya</taxon>
        <taxon>Ascomycota</taxon>
        <taxon>Pezizomycotina</taxon>
        <taxon>Sordariomycetes</taxon>
        <taxon>Xylariomycetidae</taxon>
        <taxon>Amphisphaeriales</taxon>
        <taxon>Sporocadaceae</taxon>
        <taxon>Seiridium</taxon>
    </lineage>
</organism>
<evidence type="ECO:0000313" key="2">
    <source>
        <dbReference type="Proteomes" id="UP001408356"/>
    </source>
</evidence>
<keyword evidence="2" id="KW-1185">Reference proteome</keyword>
<name>A0ABR2UJD3_9PEZI</name>